<name>A0AAN5DBI0_9BILA</name>
<evidence type="ECO:0000313" key="1">
    <source>
        <dbReference type="EMBL" id="GMR60528.1"/>
    </source>
</evidence>
<dbReference type="EMBL" id="BTRK01000006">
    <property type="protein sequence ID" value="GMR60528.1"/>
    <property type="molecule type" value="Genomic_DNA"/>
</dbReference>
<gene>
    <name evidence="1" type="ORF">PMAYCL1PPCAC_30723</name>
</gene>
<feature type="non-terminal residue" evidence="1">
    <location>
        <position position="1"/>
    </location>
</feature>
<dbReference type="AlphaFoldDB" id="A0AAN5DBI0"/>
<organism evidence="1 2">
    <name type="scientific">Pristionchus mayeri</name>
    <dbReference type="NCBI Taxonomy" id="1317129"/>
    <lineage>
        <taxon>Eukaryota</taxon>
        <taxon>Metazoa</taxon>
        <taxon>Ecdysozoa</taxon>
        <taxon>Nematoda</taxon>
        <taxon>Chromadorea</taxon>
        <taxon>Rhabditida</taxon>
        <taxon>Rhabditina</taxon>
        <taxon>Diplogasteromorpha</taxon>
        <taxon>Diplogasteroidea</taxon>
        <taxon>Neodiplogasteridae</taxon>
        <taxon>Pristionchus</taxon>
    </lineage>
</organism>
<reference evidence="2" key="1">
    <citation type="submission" date="2022-10" db="EMBL/GenBank/DDBJ databases">
        <title>Genome assembly of Pristionchus species.</title>
        <authorList>
            <person name="Yoshida K."/>
            <person name="Sommer R.J."/>
        </authorList>
    </citation>
    <scope>NUCLEOTIDE SEQUENCE [LARGE SCALE GENOMIC DNA]</scope>
    <source>
        <strain evidence="2">RS5460</strain>
    </source>
</reference>
<accession>A0AAN5DBI0</accession>
<evidence type="ECO:0000313" key="2">
    <source>
        <dbReference type="Proteomes" id="UP001328107"/>
    </source>
</evidence>
<keyword evidence="2" id="KW-1185">Reference proteome</keyword>
<comment type="caution">
    <text evidence="1">The sequence shown here is derived from an EMBL/GenBank/DDBJ whole genome shotgun (WGS) entry which is preliminary data.</text>
</comment>
<proteinExistence type="predicted"/>
<protein>
    <submittedName>
        <fullName evidence="1">Uncharacterized protein</fullName>
    </submittedName>
</protein>
<dbReference type="Proteomes" id="UP001328107">
    <property type="component" value="Unassembled WGS sequence"/>
</dbReference>
<sequence>KESTKICVRENTETSGTSFSWKPGWTLLAWWAGLTLNVEQYNAVDARSTRFTRHSIYGCDPIRTRMTARPLRASRNGTIAVSSAFYRSTVRSGEVRGQFCLAPRLSVLAIGHGSVRPTPLSLLSSIWRRPLVVVGGDVELSSMTSMRGRDVERRRRLRREIDESIDFPFVLCYVGFDIVDDEDASGEG</sequence>
<feature type="non-terminal residue" evidence="1">
    <location>
        <position position="188"/>
    </location>
</feature>